<dbReference type="GO" id="GO:0006508">
    <property type="term" value="P:proteolysis"/>
    <property type="evidence" value="ECO:0007669"/>
    <property type="project" value="UniProtKB-KW"/>
</dbReference>
<dbReference type="GO" id="GO:0005789">
    <property type="term" value="C:endoplasmic reticulum membrane"/>
    <property type="evidence" value="ECO:0007669"/>
    <property type="project" value="UniProtKB-SubCell"/>
</dbReference>
<evidence type="ECO:0000256" key="4">
    <source>
        <dbReference type="ARBA" id="ARBA00022692"/>
    </source>
</evidence>
<feature type="transmembrane region" description="Helical" evidence="15">
    <location>
        <begin position="453"/>
        <end position="478"/>
    </location>
</feature>
<keyword evidence="10" id="KW-0482">Metalloprotease</keyword>
<dbReference type="GO" id="GO:0046872">
    <property type="term" value="F:metal ion binding"/>
    <property type="evidence" value="ECO:0007669"/>
    <property type="project" value="UniProtKB-KW"/>
</dbReference>
<sequence>MAPKSRAKGARSSSGSYRAGPSTPLVVNLSTNGDEKGVARRSGKANGNVTLGGRPNSLLLIPIMVVFIALLGHFTLQVHNTLPKPRSIQESAASEAQGHGALFSEENSMNVMQKLVDIGYRIVGTPEHVEAEEWLLKEVRKYEGTHITGTGPGNQTQVEIWQQIGDGAHRFDFMSSVVFKRYHSMSNVIVRISDGTNEGKEHAVLVNAHLDSTLPSPGAADDGAGVAILLEILRIYTTAPRPKLRHSVILLFNNGEESLQDASHLYSTQHETRHSVRGVVNLEACGVSGAELLFQATSLEFIKAYSKVPYPFGTVLANDVFSSGIILSDTDFRQFVQYGNQSGLDLAIVKSSALYHTRKDIPAYIEPGMVQHFGENVLAIVDYLTTSPESQLATNRAFTKNEGPVYFSVLGYFFFFFYNVTFRKILHGLVAILSAQLLYSIRAERHLDSLKATIFTCAGVYANFVVGVVLSNVVALIMTKVLNAGMSWFRHEYFAFALFGPPAVTGIFVVQAFISRFFETPAKKAYLERATLNGIALSFIINALVVNFLDIGSAYLLVIGLITYIVSIAVNDYILIGTDRINKRQVAAHNRVAAATYPIISFLPTIFSYDGFVVMDLFVPLTGRMGETSPVDHIIGTLTSVLVIIGFPALLTIGHRYSPNGFKWLLTLTISATIASIAIFAAASQPATFGLGPGRPFDEMHPKRNFVHLTNNLTSDKWELHFGTADPAPRFAEFVDEMQSLMGIPGQKPLLAREDEKAAWNILYPVSGFITAYNFQLPTPDVKKFPSLHGPSAATKNQFRIRATDEKLDLEAGTRRIKLIIDHPNLIWTVISFDGEILEWDLPTEPPKGWQKHYLKEVSRLGVSTWEINLLLKLDSAGLEAAKRRGQHKGEYGQLVRQPLGAAKPNVERDPSRLLIEYSALDGSAMWPSASQRFYAGDKDTLKKASTHLFEKLDKYLLEVHPEMDSMLLPVVAAVAQA</sequence>
<evidence type="ECO:0000259" key="17">
    <source>
        <dbReference type="Pfam" id="PF22249"/>
    </source>
</evidence>
<evidence type="ECO:0000256" key="5">
    <source>
        <dbReference type="ARBA" id="ARBA00022723"/>
    </source>
</evidence>
<keyword evidence="6 13" id="KW-0378">Hydrolase</keyword>
<organism evidence="18 19">
    <name type="scientific">Tilletia horrida</name>
    <dbReference type="NCBI Taxonomy" id="155126"/>
    <lineage>
        <taxon>Eukaryota</taxon>
        <taxon>Fungi</taxon>
        <taxon>Dikarya</taxon>
        <taxon>Basidiomycota</taxon>
        <taxon>Ustilaginomycotina</taxon>
        <taxon>Exobasidiomycetes</taxon>
        <taxon>Tilletiales</taxon>
        <taxon>Tilletiaceae</taxon>
        <taxon>Tilletia</taxon>
    </lineage>
</organism>
<evidence type="ECO:0000256" key="6">
    <source>
        <dbReference type="ARBA" id="ARBA00022801"/>
    </source>
</evidence>
<evidence type="ECO:0000256" key="9">
    <source>
        <dbReference type="ARBA" id="ARBA00022989"/>
    </source>
</evidence>
<keyword evidence="19" id="KW-1185">Reference proteome</keyword>
<feature type="transmembrane region" description="Helical" evidence="15">
    <location>
        <begin position="665"/>
        <end position="683"/>
    </location>
</feature>
<evidence type="ECO:0000256" key="13">
    <source>
        <dbReference type="RuleBase" id="RU361240"/>
    </source>
</evidence>
<evidence type="ECO:0000256" key="7">
    <source>
        <dbReference type="ARBA" id="ARBA00022824"/>
    </source>
</evidence>
<gene>
    <name evidence="18" type="ORF">OC846_002164</name>
</gene>
<dbReference type="GO" id="GO:0008235">
    <property type="term" value="F:metalloexopeptidase activity"/>
    <property type="evidence" value="ECO:0007669"/>
    <property type="project" value="InterPro"/>
</dbReference>
<evidence type="ECO:0000259" key="16">
    <source>
        <dbReference type="Pfam" id="PF04389"/>
    </source>
</evidence>
<feature type="transmembrane region" description="Helical" evidence="15">
    <location>
        <begin position="403"/>
        <end position="419"/>
    </location>
</feature>
<evidence type="ECO:0000313" key="18">
    <source>
        <dbReference type="EMBL" id="KAK0554281.1"/>
    </source>
</evidence>
<reference evidence="18" key="1">
    <citation type="journal article" date="2023" name="PhytoFront">
        <title>Draft Genome Resources of Seven Strains of Tilletia horrida, Causal Agent of Kernel Smut of Rice.</title>
        <authorList>
            <person name="Khanal S."/>
            <person name="Antony Babu S."/>
            <person name="Zhou X.G."/>
        </authorList>
    </citation>
    <scope>NUCLEOTIDE SEQUENCE</scope>
    <source>
        <strain evidence="18">TX6</strain>
    </source>
</reference>
<comment type="caution">
    <text evidence="18">The sequence shown here is derived from an EMBL/GenBank/DDBJ whole genome shotgun (WGS) entry which is preliminary data.</text>
</comment>
<feature type="compositionally biased region" description="Low complexity" evidence="14">
    <location>
        <begin position="10"/>
        <end position="22"/>
    </location>
</feature>
<name>A0AAN6GSU9_9BASI</name>
<keyword evidence="7" id="KW-0256">Endoplasmic reticulum</keyword>
<keyword evidence="12" id="KW-0325">Glycoprotein</keyword>
<dbReference type="PANTHER" id="PTHR12147:SF22">
    <property type="entry name" value="ENDOPLASMIC RETICULUM METALLOPEPTIDASE 1"/>
    <property type="match status" value="1"/>
</dbReference>
<evidence type="ECO:0000256" key="1">
    <source>
        <dbReference type="ARBA" id="ARBA00001947"/>
    </source>
</evidence>
<comment type="cofactor">
    <cofactor evidence="1">
        <name>Zn(2+)</name>
        <dbReference type="ChEBI" id="CHEBI:29105"/>
    </cofactor>
</comment>
<comment type="similarity">
    <text evidence="13">Belongs to the peptidase M28 family.</text>
</comment>
<dbReference type="InterPro" id="IPR048024">
    <property type="entry name" value="Fxna-like_M28_dom"/>
</dbReference>
<feature type="region of interest" description="Disordered" evidence="14">
    <location>
        <begin position="1"/>
        <end position="48"/>
    </location>
</feature>
<dbReference type="SUPFAM" id="SSF53187">
    <property type="entry name" value="Zn-dependent exopeptidases"/>
    <property type="match status" value="1"/>
</dbReference>
<evidence type="ECO:0000313" key="19">
    <source>
        <dbReference type="Proteomes" id="UP001176517"/>
    </source>
</evidence>
<evidence type="ECO:0000256" key="3">
    <source>
        <dbReference type="ARBA" id="ARBA00022670"/>
    </source>
</evidence>
<evidence type="ECO:0000256" key="11">
    <source>
        <dbReference type="ARBA" id="ARBA00023136"/>
    </source>
</evidence>
<evidence type="ECO:0000256" key="10">
    <source>
        <dbReference type="ARBA" id="ARBA00023049"/>
    </source>
</evidence>
<protein>
    <recommendedName>
        <fullName evidence="13">Peptide hydrolase</fullName>
        <ecNumber evidence="13">3.4.-.-</ecNumber>
    </recommendedName>
</protein>
<keyword evidence="4 15" id="KW-0812">Transmembrane</keyword>
<evidence type="ECO:0000256" key="14">
    <source>
        <dbReference type="SAM" id="MobiDB-lite"/>
    </source>
</evidence>
<keyword evidence="3 13" id="KW-0645">Protease</keyword>
<feature type="transmembrane region" description="Helical" evidence="15">
    <location>
        <begin position="530"/>
        <end position="549"/>
    </location>
</feature>
<dbReference type="EC" id="3.4.-.-" evidence="13"/>
<feature type="domain" description="Peptidase M28" evidence="16">
    <location>
        <begin position="187"/>
        <end position="380"/>
    </location>
</feature>
<feature type="transmembrane region" description="Helical" evidence="15">
    <location>
        <begin position="597"/>
        <end position="621"/>
    </location>
</feature>
<feature type="domain" description="Endoplasmic reticulum metallopeptidase 1/1-A TM" evidence="17">
    <location>
        <begin position="464"/>
        <end position="647"/>
    </location>
</feature>
<feature type="transmembrane region" description="Helical" evidence="15">
    <location>
        <begin position="493"/>
        <end position="518"/>
    </location>
</feature>
<keyword evidence="8 13" id="KW-0862">Zinc</keyword>
<dbReference type="InterPro" id="IPR053974">
    <property type="entry name" value="ERMP1_1-A_TM"/>
</dbReference>
<dbReference type="Gene3D" id="3.40.630.10">
    <property type="entry name" value="Zn peptidases"/>
    <property type="match status" value="1"/>
</dbReference>
<feature type="transmembrane region" description="Helical" evidence="15">
    <location>
        <begin position="633"/>
        <end position="653"/>
    </location>
</feature>
<accession>A0AAN6GSU9</accession>
<evidence type="ECO:0000256" key="2">
    <source>
        <dbReference type="ARBA" id="ARBA00004477"/>
    </source>
</evidence>
<dbReference type="Proteomes" id="UP001176517">
    <property type="component" value="Unassembled WGS sequence"/>
</dbReference>
<feature type="transmembrane region" description="Helical" evidence="15">
    <location>
        <begin position="58"/>
        <end position="76"/>
    </location>
</feature>
<proteinExistence type="inferred from homology"/>
<keyword evidence="5 13" id="KW-0479">Metal-binding</keyword>
<dbReference type="EMBL" id="JAPDMZ010000039">
    <property type="protein sequence ID" value="KAK0554281.1"/>
    <property type="molecule type" value="Genomic_DNA"/>
</dbReference>
<dbReference type="AlphaFoldDB" id="A0AAN6GSU9"/>
<comment type="subcellular location">
    <subcellularLocation>
        <location evidence="2">Endoplasmic reticulum membrane</location>
        <topology evidence="2">Multi-pass membrane protein</topology>
    </subcellularLocation>
</comment>
<keyword evidence="11 15" id="KW-0472">Membrane</keyword>
<dbReference type="Pfam" id="PF22249">
    <property type="entry name" value="ERMP1-TM"/>
    <property type="match status" value="1"/>
</dbReference>
<dbReference type="FunFam" id="3.40.630.10:FF:000097">
    <property type="entry name" value="Peptide hydrolase"/>
    <property type="match status" value="1"/>
</dbReference>
<dbReference type="InterPro" id="IPR007484">
    <property type="entry name" value="Peptidase_M28"/>
</dbReference>
<keyword evidence="9 15" id="KW-1133">Transmembrane helix</keyword>
<dbReference type="InterPro" id="IPR045175">
    <property type="entry name" value="M28_fam"/>
</dbReference>
<dbReference type="PANTHER" id="PTHR12147">
    <property type="entry name" value="METALLOPEPTIDASE M28 FAMILY MEMBER"/>
    <property type="match status" value="1"/>
</dbReference>
<feature type="transmembrane region" description="Helical" evidence="15">
    <location>
        <begin position="555"/>
        <end position="576"/>
    </location>
</feature>
<dbReference type="Pfam" id="PF04389">
    <property type="entry name" value="Peptidase_M28"/>
    <property type="match status" value="1"/>
</dbReference>
<evidence type="ECO:0000256" key="12">
    <source>
        <dbReference type="ARBA" id="ARBA00023180"/>
    </source>
</evidence>
<evidence type="ECO:0000256" key="15">
    <source>
        <dbReference type="SAM" id="Phobius"/>
    </source>
</evidence>
<evidence type="ECO:0000256" key="8">
    <source>
        <dbReference type="ARBA" id="ARBA00022833"/>
    </source>
</evidence>
<dbReference type="CDD" id="cd03875">
    <property type="entry name" value="M28_Fxna_like"/>
    <property type="match status" value="1"/>
</dbReference>